<keyword evidence="3" id="KW-0675">Receptor</keyword>
<evidence type="ECO:0000313" key="4">
    <source>
        <dbReference type="Proteomes" id="UP000293398"/>
    </source>
</evidence>
<feature type="chain" id="PRO_5020288614" evidence="2">
    <location>
        <begin position="25"/>
        <end position="326"/>
    </location>
</feature>
<gene>
    <name evidence="3" type="ORF">EV681_3065</name>
</gene>
<dbReference type="Gene3D" id="3.40.190.150">
    <property type="entry name" value="Bordetella uptake gene, domain 1"/>
    <property type="match status" value="1"/>
</dbReference>
<keyword evidence="4" id="KW-1185">Reference proteome</keyword>
<dbReference type="PIRSF" id="PIRSF017082">
    <property type="entry name" value="YflP"/>
    <property type="match status" value="1"/>
</dbReference>
<dbReference type="InterPro" id="IPR042100">
    <property type="entry name" value="Bug_dom1"/>
</dbReference>
<dbReference type="Pfam" id="PF03401">
    <property type="entry name" value="TctC"/>
    <property type="match status" value="1"/>
</dbReference>
<dbReference type="CDD" id="cd13578">
    <property type="entry name" value="PBP2_Bug27"/>
    <property type="match status" value="1"/>
</dbReference>
<dbReference type="PANTHER" id="PTHR42928:SF5">
    <property type="entry name" value="BLR1237 PROTEIN"/>
    <property type="match status" value="1"/>
</dbReference>
<name>A0A4Q7VER0_9BURK</name>
<dbReference type="SUPFAM" id="SSF53850">
    <property type="entry name" value="Periplasmic binding protein-like II"/>
    <property type="match status" value="1"/>
</dbReference>
<protein>
    <submittedName>
        <fullName evidence="3">Tripartite-type tricarboxylate transporter receptor subunit TctC</fullName>
    </submittedName>
</protein>
<evidence type="ECO:0000256" key="1">
    <source>
        <dbReference type="ARBA" id="ARBA00006987"/>
    </source>
</evidence>
<dbReference type="RefSeq" id="WP_128392718.1">
    <property type="nucleotide sequence ID" value="NZ_SHKO01000002.1"/>
</dbReference>
<dbReference type="AlphaFoldDB" id="A0A4Q7VER0"/>
<dbReference type="PANTHER" id="PTHR42928">
    <property type="entry name" value="TRICARBOXYLATE-BINDING PROTEIN"/>
    <property type="match status" value="1"/>
</dbReference>
<sequence>MKTFFKYCLLPVTLLLGASSAVMGQAIDFPTQPVRIVVPYPAGGLADITARLLAEHLPGKLGGQTVVVENRPGANGTIGAMLVARAKPDGHTLGLVVSSHAFSRALMPRLRFNPVDDFEAITQVTATSIVMVASAELPVSTFAQFMEYARNSKEQIVFASAGSGSNVHVFGQWFSDMAKLGMLHVPYKGSSEAHADLIAGRTHITFDTLGAVLPHIRSGKLKLLAAAGPKRLSQFPNVPTIAESGFPDFSADSWAALLAPKGTPAALIAKLQEAVAEVLARDDVRERLEGAGAKAVGSTPEQAKQLLRRDEQHYGDLVKKMGIQLN</sequence>
<evidence type="ECO:0000256" key="2">
    <source>
        <dbReference type="SAM" id="SignalP"/>
    </source>
</evidence>
<proteinExistence type="inferred from homology"/>
<dbReference type="Proteomes" id="UP000293398">
    <property type="component" value="Unassembled WGS sequence"/>
</dbReference>
<comment type="caution">
    <text evidence="3">The sequence shown here is derived from an EMBL/GenBank/DDBJ whole genome shotgun (WGS) entry which is preliminary data.</text>
</comment>
<dbReference type="Gene3D" id="3.40.190.10">
    <property type="entry name" value="Periplasmic binding protein-like II"/>
    <property type="match status" value="1"/>
</dbReference>
<keyword evidence="2" id="KW-0732">Signal</keyword>
<comment type="similarity">
    <text evidence="1">Belongs to the UPF0065 (bug) family.</text>
</comment>
<dbReference type="EMBL" id="SHKO01000002">
    <property type="protein sequence ID" value="RZT94644.1"/>
    <property type="molecule type" value="Genomic_DNA"/>
</dbReference>
<dbReference type="OrthoDB" id="8901358at2"/>
<feature type="signal peptide" evidence="2">
    <location>
        <begin position="1"/>
        <end position="24"/>
    </location>
</feature>
<reference evidence="3 4" key="1">
    <citation type="submission" date="2019-02" db="EMBL/GenBank/DDBJ databases">
        <title>Genomic Encyclopedia of Type Strains, Phase IV (KMG-IV): sequencing the most valuable type-strain genomes for metagenomic binning, comparative biology and taxonomic classification.</title>
        <authorList>
            <person name="Goeker M."/>
        </authorList>
    </citation>
    <scope>NUCLEOTIDE SEQUENCE [LARGE SCALE GENOMIC DNA]</scope>
    <source>
        <strain evidence="3 4">DSM 23814</strain>
    </source>
</reference>
<organism evidence="3 4">
    <name type="scientific">Advenella incenata</name>
    <dbReference type="NCBI Taxonomy" id="267800"/>
    <lineage>
        <taxon>Bacteria</taxon>
        <taxon>Pseudomonadati</taxon>
        <taxon>Pseudomonadota</taxon>
        <taxon>Betaproteobacteria</taxon>
        <taxon>Burkholderiales</taxon>
        <taxon>Alcaligenaceae</taxon>
    </lineage>
</organism>
<dbReference type="InterPro" id="IPR005064">
    <property type="entry name" value="BUG"/>
</dbReference>
<evidence type="ECO:0000313" key="3">
    <source>
        <dbReference type="EMBL" id="RZT94644.1"/>
    </source>
</evidence>
<accession>A0A4Q7VER0</accession>